<dbReference type="RefSeq" id="WP_149836901.1">
    <property type="nucleotide sequence ID" value="NZ_VUOC01000001.1"/>
</dbReference>
<protein>
    <submittedName>
        <fullName evidence="1">Uncharacterized protein</fullName>
    </submittedName>
</protein>
<reference evidence="1 2" key="2">
    <citation type="submission" date="2019-09" db="EMBL/GenBank/DDBJ databases">
        <authorList>
            <person name="Jin C."/>
        </authorList>
    </citation>
    <scope>NUCLEOTIDE SEQUENCE [LARGE SCALE GENOMIC DNA]</scope>
    <source>
        <strain evidence="1 2">BN140078</strain>
    </source>
</reference>
<reference evidence="1 2" key="1">
    <citation type="submission" date="2019-09" db="EMBL/GenBank/DDBJ databases">
        <title>Chitinophaga ginsengihumi sp. nov., isolated from soil of ginseng rhizosphere.</title>
        <authorList>
            <person name="Lee J."/>
        </authorList>
    </citation>
    <scope>NUCLEOTIDE SEQUENCE [LARGE SCALE GENOMIC DNA]</scope>
    <source>
        <strain evidence="1 2">BN140078</strain>
    </source>
</reference>
<keyword evidence="2" id="KW-1185">Reference proteome</keyword>
<gene>
    <name evidence="1" type="ORF">F0L74_06010</name>
</gene>
<name>A0A5B2W1H5_9BACT</name>
<accession>A0A5B2W1H5</accession>
<dbReference type="EMBL" id="VUOC01000001">
    <property type="protein sequence ID" value="KAA2245511.1"/>
    <property type="molecule type" value="Genomic_DNA"/>
</dbReference>
<organism evidence="1 2">
    <name type="scientific">Chitinophaga agrisoli</name>
    <dbReference type="NCBI Taxonomy" id="2607653"/>
    <lineage>
        <taxon>Bacteria</taxon>
        <taxon>Pseudomonadati</taxon>
        <taxon>Bacteroidota</taxon>
        <taxon>Chitinophagia</taxon>
        <taxon>Chitinophagales</taxon>
        <taxon>Chitinophagaceae</taxon>
        <taxon>Chitinophaga</taxon>
    </lineage>
</organism>
<dbReference type="Proteomes" id="UP000324611">
    <property type="component" value="Unassembled WGS sequence"/>
</dbReference>
<dbReference type="AlphaFoldDB" id="A0A5B2W1H5"/>
<evidence type="ECO:0000313" key="2">
    <source>
        <dbReference type="Proteomes" id="UP000324611"/>
    </source>
</evidence>
<evidence type="ECO:0000313" key="1">
    <source>
        <dbReference type="EMBL" id="KAA2245511.1"/>
    </source>
</evidence>
<comment type="caution">
    <text evidence="1">The sequence shown here is derived from an EMBL/GenBank/DDBJ whole genome shotgun (WGS) entry which is preliminary data.</text>
</comment>
<proteinExistence type="predicted"/>
<sequence>MRLFYISSSQFKGSIELLYDESGKLMLFDLRGAKDVTPAGINQLMTAVIPVFVTNIENRFKGLALTLVESEFTVSLDDFKQEYPYSRNMHLLPHEWDKMSKTNQVLAWKAAIEYRGYCQRNTWYKPMIAATWLKKQEYLNDWKKL</sequence>